<dbReference type="RefSeq" id="WP_213118211.1">
    <property type="nucleotide sequence ID" value="NZ_JAGYPF010000003.1"/>
</dbReference>
<evidence type="ECO:0000256" key="2">
    <source>
        <dbReference type="SAM" id="Phobius"/>
    </source>
</evidence>
<dbReference type="InterPro" id="IPR036514">
    <property type="entry name" value="SGNH_hydro_sf"/>
</dbReference>
<keyword evidence="2" id="KW-0472">Membrane</keyword>
<feature type="transmembrane region" description="Helical" evidence="2">
    <location>
        <begin position="395"/>
        <end position="413"/>
    </location>
</feature>
<reference evidence="5" key="1">
    <citation type="submission" date="2021-05" db="EMBL/GenBank/DDBJ databases">
        <title>Novel Bacillus species.</title>
        <authorList>
            <person name="Liu G."/>
        </authorList>
    </citation>
    <scope>NUCLEOTIDE SEQUENCE</scope>
    <source>
        <strain evidence="5">FJAT-49825</strain>
    </source>
</reference>
<dbReference type="EMBL" id="JAGYPF010000003">
    <property type="protein sequence ID" value="MBS4213682.1"/>
    <property type="molecule type" value="Genomic_DNA"/>
</dbReference>
<sequence>MHFKRFSVLFAIILAFSTFFSSFAFAESNVKPNLVALGDSITYGWNLDDTNGNTTPSSKAFPYLIGNGNYVVGKNISGGGWTSARLLTEISKPENILAIKNADVITLDIGSNDYLQNDLIKKLRAGVPVDPTLLPEAIKQVTEQLSQNLGLIIGGIRSVNTDAPIILYNIYNPFWDVNAPLYPLGEQFLPIANWAIKQVATVSKSFLADSYTAFNGKQSDYIFPGGDIHPNEAGQQVLAGLATTLLSALPQGEVTIGLTASTTEPAKDPVTIDVLIKPSKVLVIQWLKGEKTIEDFATVGTGTDIAQNQFQVTENGTYTVYVRDAKGAKAVKSITVSNIQKDTPPANNPGNSNNNPAPTQPTTTTTTPTTTTQPAAATVTRTATGHTLPNTASPMYNYLAIGLAFIFAGLFAMKLQNRKRENN</sequence>
<dbReference type="InterPro" id="IPR013830">
    <property type="entry name" value="SGNH_hydro"/>
</dbReference>
<evidence type="ECO:0000313" key="5">
    <source>
        <dbReference type="EMBL" id="MBS4213682.1"/>
    </source>
</evidence>
<evidence type="ECO:0000256" key="1">
    <source>
        <dbReference type="SAM" id="MobiDB-lite"/>
    </source>
</evidence>
<feature type="signal peptide" evidence="3">
    <location>
        <begin position="1"/>
        <end position="26"/>
    </location>
</feature>
<name>A0A942U693_9BACI</name>
<dbReference type="Gene3D" id="3.40.50.1110">
    <property type="entry name" value="SGNH hydrolase"/>
    <property type="match status" value="1"/>
</dbReference>
<dbReference type="SUPFAM" id="SSF52266">
    <property type="entry name" value="SGNH hydrolase"/>
    <property type="match status" value="1"/>
</dbReference>
<keyword evidence="2" id="KW-0812">Transmembrane</keyword>
<accession>A0A942U693</accession>
<protein>
    <recommendedName>
        <fullName evidence="4">SGNH hydrolase-type esterase domain-containing protein</fullName>
    </recommendedName>
</protein>
<keyword evidence="6" id="KW-1185">Reference proteome</keyword>
<keyword evidence="2" id="KW-1133">Transmembrane helix</keyword>
<comment type="caution">
    <text evidence="5">The sequence shown here is derived from an EMBL/GenBank/DDBJ whole genome shotgun (WGS) entry which is preliminary data.</text>
</comment>
<dbReference type="AlphaFoldDB" id="A0A942U693"/>
<dbReference type="Pfam" id="PF13472">
    <property type="entry name" value="Lipase_GDSL_2"/>
    <property type="match status" value="1"/>
</dbReference>
<proteinExistence type="predicted"/>
<gene>
    <name evidence="5" type="ORF">KHA99_14600</name>
</gene>
<evidence type="ECO:0000256" key="3">
    <source>
        <dbReference type="SAM" id="SignalP"/>
    </source>
</evidence>
<feature type="region of interest" description="Disordered" evidence="1">
    <location>
        <begin position="337"/>
        <end position="389"/>
    </location>
</feature>
<evidence type="ECO:0000313" key="6">
    <source>
        <dbReference type="Proteomes" id="UP000679749"/>
    </source>
</evidence>
<feature type="compositionally biased region" description="Low complexity" evidence="1">
    <location>
        <begin position="344"/>
        <end position="384"/>
    </location>
</feature>
<feature type="domain" description="SGNH hydrolase-type esterase" evidence="4">
    <location>
        <begin position="36"/>
        <end position="237"/>
    </location>
</feature>
<feature type="chain" id="PRO_5037082928" description="SGNH hydrolase-type esterase domain-containing protein" evidence="3">
    <location>
        <begin position="27"/>
        <end position="423"/>
    </location>
</feature>
<organism evidence="5 6">
    <name type="scientific">Neobacillus rhizophilus</name>
    <dbReference type="NCBI Taxonomy" id="2833579"/>
    <lineage>
        <taxon>Bacteria</taxon>
        <taxon>Bacillati</taxon>
        <taxon>Bacillota</taxon>
        <taxon>Bacilli</taxon>
        <taxon>Bacillales</taxon>
        <taxon>Bacillaceae</taxon>
        <taxon>Neobacillus</taxon>
    </lineage>
</organism>
<dbReference type="Proteomes" id="UP000679749">
    <property type="component" value="Unassembled WGS sequence"/>
</dbReference>
<evidence type="ECO:0000259" key="4">
    <source>
        <dbReference type="Pfam" id="PF13472"/>
    </source>
</evidence>
<keyword evidence="3" id="KW-0732">Signal</keyword>